<dbReference type="Proteomes" id="UP000821865">
    <property type="component" value="Chromosome 10"/>
</dbReference>
<organism evidence="1 2">
    <name type="scientific">Dermacentor silvarum</name>
    <name type="common">Tick</name>
    <dbReference type="NCBI Taxonomy" id="543639"/>
    <lineage>
        <taxon>Eukaryota</taxon>
        <taxon>Metazoa</taxon>
        <taxon>Ecdysozoa</taxon>
        <taxon>Arthropoda</taxon>
        <taxon>Chelicerata</taxon>
        <taxon>Arachnida</taxon>
        <taxon>Acari</taxon>
        <taxon>Parasitiformes</taxon>
        <taxon>Ixodida</taxon>
        <taxon>Ixodoidea</taxon>
        <taxon>Ixodidae</taxon>
        <taxon>Rhipicephalinae</taxon>
        <taxon>Dermacentor</taxon>
    </lineage>
</organism>
<sequence>MTAEEGETVAGLASEGTAASGNESMSYSEQIVARLTKRGLDFDRACQYDECHADCWLCHDLDRWSKVLHPVSLELVETEPARLAIRSTQTNRRQYSDEDELYDAAYVFCWLPKAHRCVQRIKMEGQGLVLFYRPAFTLALALGRSVNVQHLKLHGGHETPVCEEELSEGLAGLRHLRSFEFSHFTINASMSRCVGNVLRQNASHLTAVSFSVNHMSQKSVNCLFRALQCCRLLAELSIVGNNISKGNMNSIARLLHVAKSLTKLTLDQSLGNNASLFTVSEALKANTSLLELHIGRCDTRFEPLFEALTANKTLKHLDLNGCNINGLNAESLAAALRSNIGLQKLELKDAHVDADSVGTLAHGLETNCALEMLDLRDNTVTARAIFTFCRTLRNNKTLKCAQFSEVEATELERSTLSFQMAQDKGYSRIQMTWAEPDLPPLSAAVALASESPMELHLSDLNELTETSICALLENLATNEHVRTLTVETRAERRKIAVALCCVLALNQTIQCLEISMALDDSDHGLFAMVAKALATNNTVTQVCFRSSEISLRSLKSIAFMLSKNTAITKLELNVTHSMRTKRLAILSRALAKNHFVVDFTLTSAPDANRVSSRLFTAIRRNTSLLNMAVRFIMHQRLDRQAAKAFEALSGKASLVPHVMKVTEQTEGEARMAVLSAMRYIQSNYFQLAGIVRENVVCHPGMGRQIDSLNHDCCRAVTQYLKLSDVVSVH</sequence>
<proteinExistence type="predicted"/>
<gene>
    <name evidence="1" type="ORF">HPB49_002316</name>
</gene>
<evidence type="ECO:0000313" key="1">
    <source>
        <dbReference type="EMBL" id="KAH7973552.1"/>
    </source>
</evidence>
<keyword evidence="2" id="KW-1185">Reference proteome</keyword>
<name>A0ACB8DLR2_DERSI</name>
<accession>A0ACB8DLR2</accession>
<protein>
    <submittedName>
        <fullName evidence="1">Uncharacterized protein</fullName>
    </submittedName>
</protein>
<comment type="caution">
    <text evidence="1">The sequence shown here is derived from an EMBL/GenBank/DDBJ whole genome shotgun (WGS) entry which is preliminary data.</text>
</comment>
<evidence type="ECO:0000313" key="2">
    <source>
        <dbReference type="Proteomes" id="UP000821865"/>
    </source>
</evidence>
<reference evidence="1" key="1">
    <citation type="submission" date="2020-05" db="EMBL/GenBank/DDBJ databases">
        <title>Large-scale comparative analyses of tick genomes elucidate their genetic diversity and vector capacities.</title>
        <authorList>
            <person name="Jia N."/>
            <person name="Wang J."/>
            <person name="Shi W."/>
            <person name="Du L."/>
            <person name="Sun Y."/>
            <person name="Zhan W."/>
            <person name="Jiang J."/>
            <person name="Wang Q."/>
            <person name="Zhang B."/>
            <person name="Ji P."/>
            <person name="Sakyi L.B."/>
            <person name="Cui X."/>
            <person name="Yuan T."/>
            <person name="Jiang B."/>
            <person name="Yang W."/>
            <person name="Lam T.T.-Y."/>
            <person name="Chang Q."/>
            <person name="Ding S."/>
            <person name="Wang X."/>
            <person name="Zhu J."/>
            <person name="Ruan X."/>
            <person name="Zhao L."/>
            <person name="Wei J."/>
            <person name="Que T."/>
            <person name="Du C."/>
            <person name="Cheng J."/>
            <person name="Dai P."/>
            <person name="Han X."/>
            <person name="Huang E."/>
            <person name="Gao Y."/>
            <person name="Liu J."/>
            <person name="Shao H."/>
            <person name="Ye R."/>
            <person name="Li L."/>
            <person name="Wei W."/>
            <person name="Wang X."/>
            <person name="Wang C."/>
            <person name="Yang T."/>
            <person name="Huo Q."/>
            <person name="Li W."/>
            <person name="Guo W."/>
            <person name="Chen H."/>
            <person name="Zhou L."/>
            <person name="Ni X."/>
            <person name="Tian J."/>
            <person name="Zhou Y."/>
            <person name="Sheng Y."/>
            <person name="Liu T."/>
            <person name="Pan Y."/>
            <person name="Xia L."/>
            <person name="Li J."/>
            <person name="Zhao F."/>
            <person name="Cao W."/>
        </authorList>
    </citation>
    <scope>NUCLEOTIDE SEQUENCE</scope>
    <source>
        <strain evidence="1">Dsil-2018</strain>
    </source>
</reference>
<dbReference type="EMBL" id="CM023479">
    <property type="protein sequence ID" value="KAH7973552.1"/>
    <property type="molecule type" value="Genomic_DNA"/>
</dbReference>